<dbReference type="RefSeq" id="WP_203366495.1">
    <property type="nucleotide sequence ID" value="NZ_WSFT01000036.1"/>
</dbReference>
<dbReference type="Pfam" id="PF00590">
    <property type="entry name" value="TP_methylase"/>
    <property type="match status" value="1"/>
</dbReference>
<evidence type="ECO:0000256" key="5">
    <source>
        <dbReference type="ARBA" id="ARBA00022679"/>
    </source>
</evidence>
<dbReference type="InterPro" id="IPR014777">
    <property type="entry name" value="4pyrrole_Mease_sub1"/>
</dbReference>
<dbReference type="NCBIfam" id="TIGR01467">
    <property type="entry name" value="cobI_cbiL"/>
    <property type="match status" value="1"/>
</dbReference>
<dbReference type="PANTHER" id="PTHR43467">
    <property type="entry name" value="COBALT-PRECORRIN-2 C(20)-METHYLTRANSFERASE"/>
    <property type="match status" value="1"/>
</dbReference>
<dbReference type="PANTHER" id="PTHR43467:SF2">
    <property type="entry name" value="COBALT-PRECORRIN-2 C(20)-METHYLTRANSFERASE"/>
    <property type="match status" value="1"/>
</dbReference>
<keyword evidence="6" id="KW-0949">S-adenosyl-L-methionine</keyword>
<keyword evidence="5 9" id="KW-0808">Transferase</keyword>
<comment type="similarity">
    <text evidence="2 7">Belongs to the precorrin methyltransferase family.</text>
</comment>
<evidence type="ECO:0000256" key="7">
    <source>
        <dbReference type="PIRNR" id="PIRNR036427"/>
    </source>
</evidence>
<dbReference type="InterPro" id="IPR014776">
    <property type="entry name" value="4pyrrole_Mease_sub2"/>
</dbReference>
<protein>
    <submittedName>
        <fullName evidence="9">Precorrin-2 C(20)-methyltransferase</fullName>
        <ecNumber evidence="9">2.1.1.130</ecNumber>
    </submittedName>
</protein>
<keyword evidence="4 9" id="KW-0489">Methyltransferase</keyword>
<comment type="caution">
    <text evidence="9">The sequence shown here is derived from an EMBL/GenBank/DDBJ whole genome shotgun (WGS) entry which is preliminary data.</text>
</comment>
<evidence type="ECO:0000313" key="9">
    <source>
        <dbReference type="EMBL" id="MBS4538573.1"/>
    </source>
</evidence>
<proteinExistence type="inferred from homology"/>
<dbReference type="EC" id="2.1.1.130" evidence="9"/>
<evidence type="ECO:0000256" key="6">
    <source>
        <dbReference type="ARBA" id="ARBA00022691"/>
    </source>
</evidence>
<comment type="pathway">
    <text evidence="1">Cofactor biosynthesis; adenosylcobalamin biosynthesis.</text>
</comment>
<dbReference type="InterPro" id="IPR006364">
    <property type="entry name" value="CobI/CbiL/CobIJ_dom"/>
</dbReference>
<keyword evidence="3" id="KW-0169">Cobalamin biosynthesis</keyword>
<dbReference type="Gene3D" id="3.30.950.10">
    <property type="entry name" value="Methyltransferase, Cobalt-precorrin-4 Transmethylase, Domain 2"/>
    <property type="match status" value="1"/>
</dbReference>
<evidence type="ECO:0000256" key="1">
    <source>
        <dbReference type="ARBA" id="ARBA00004953"/>
    </source>
</evidence>
<dbReference type="Proteomes" id="UP000724672">
    <property type="component" value="Unassembled WGS sequence"/>
</dbReference>
<dbReference type="CDD" id="cd11645">
    <property type="entry name" value="Precorrin_2_C20_MT"/>
    <property type="match status" value="1"/>
</dbReference>
<dbReference type="InterPro" id="IPR000878">
    <property type="entry name" value="4pyrrol_Mease"/>
</dbReference>
<dbReference type="EMBL" id="WSFT01000036">
    <property type="protein sequence ID" value="MBS4538573.1"/>
    <property type="molecule type" value="Genomic_DNA"/>
</dbReference>
<name>A0A942UU10_9FIRM</name>
<organism evidence="9 10">
    <name type="scientific">Anaeromonas frigoriresistens</name>
    <dbReference type="NCBI Taxonomy" id="2683708"/>
    <lineage>
        <taxon>Bacteria</taxon>
        <taxon>Bacillati</taxon>
        <taxon>Bacillota</taxon>
        <taxon>Tissierellia</taxon>
        <taxon>Tissierellales</taxon>
        <taxon>Thermohalobacteraceae</taxon>
        <taxon>Anaeromonas</taxon>
    </lineage>
</organism>
<sequence length="237" mass="26524">MAGKFYGIGVGPGDPELLTIKATKILKTIDIVICPESKKGQGSIALNIAKDYLPVNVEILYLNFPMTYDEEILNKAWSDNANTIYTLLNNDKNIGFLTLGDPMIYSTYMYLIPHLKLKHISIETIPGITSFSALASRVNIPLTSGEETLGIIPLRKNIEGLEKALENFDNLIIMKPSNEHEQLGETLKNKNLENNFVLVSKCGTVEEKISYDIRDLTDKKVPYLSTLVIKNRGLKYE</sequence>
<dbReference type="GO" id="GO:0032259">
    <property type="term" value="P:methylation"/>
    <property type="evidence" value="ECO:0007669"/>
    <property type="project" value="UniProtKB-KW"/>
</dbReference>
<evidence type="ECO:0000313" key="10">
    <source>
        <dbReference type="Proteomes" id="UP000724672"/>
    </source>
</evidence>
<dbReference type="AlphaFoldDB" id="A0A942UU10"/>
<dbReference type="SUPFAM" id="SSF53790">
    <property type="entry name" value="Tetrapyrrole methylase"/>
    <property type="match status" value="1"/>
</dbReference>
<reference evidence="9" key="1">
    <citation type="submission" date="2019-12" db="EMBL/GenBank/DDBJ databases">
        <title>Clostridiaceae gen. nov. sp. nov., isolated from sediment in Xinjiang, China.</title>
        <authorList>
            <person name="Zhang R."/>
        </authorList>
    </citation>
    <scope>NUCLEOTIDE SEQUENCE</scope>
    <source>
        <strain evidence="9">D2Q-11</strain>
    </source>
</reference>
<dbReference type="GO" id="GO:0030788">
    <property type="term" value="F:precorrin-2 C20-methyltransferase activity"/>
    <property type="evidence" value="ECO:0007669"/>
    <property type="project" value="UniProtKB-EC"/>
</dbReference>
<evidence type="ECO:0000256" key="2">
    <source>
        <dbReference type="ARBA" id="ARBA00005879"/>
    </source>
</evidence>
<dbReference type="GO" id="GO:0009236">
    <property type="term" value="P:cobalamin biosynthetic process"/>
    <property type="evidence" value="ECO:0007669"/>
    <property type="project" value="UniProtKB-UniRule"/>
</dbReference>
<evidence type="ECO:0000256" key="3">
    <source>
        <dbReference type="ARBA" id="ARBA00022573"/>
    </source>
</evidence>
<feature type="domain" description="Tetrapyrrole methylase" evidence="8">
    <location>
        <begin position="4"/>
        <end position="209"/>
    </location>
</feature>
<evidence type="ECO:0000259" key="8">
    <source>
        <dbReference type="Pfam" id="PF00590"/>
    </source>
</evidence>
<accession>A0A942UU10</accession>
<gene>
    <name evidence="9" type="primary">cobI</name>
    <name evidence="9" type="ORF">GOQ27_08865</name>
</gene>
<keyword evidence="10" id="KW-1185">Reference proteome</keyword>
<dbReference type="InterPro" id="IPR012382">
    <property type="entry name" value="CobI/CbiL"/>
</dbReference>
<dbReference type="Gene3D" id="3.40.1010.10">
    <property type="entry name" value="Cobalt-precorrin-4 Transmethylase, Domain 1"/>
    <property type="match status" value="1"/>
</dbReference>
<dbReference type="InterPro" id="IPR035996">
    <property type="entry name" value="4pyrrol_Methylase_sf"/>
</dbReference>
<evidence type="ECO:0000256" key="4">
    <source>
        <dbReference type="ARBA" id="ARBA00022603"/>
    </source>
</evidence>
<dbReference type="PIRSF" id="PIRSF036427">
    <property type="entry name" value="Precrrn-2_mtase"/>
    <property type="match status" value="1"/>
</dbReference>